<evidence type="ECO:0000256" key="3">
    <source>
        <dbReference type="ARBA" id="ARBA00023180"/>
    </source>
</evidence>
<keyword evidence="2" id="KW-1015">Disulfide bond</keyword>
<evidence type="ECO:0000259" key="5">
    <source>
        <dbReference type="Pfam" id="PF01453"/>
    </source>
</evidence>
<dbReference type="OrthoDB" id="1936886at2759"/>
<dbReference type="EMBL" id="KK915213">
    <property type="protein sequence ID" value="KDP23746.1"/>
    <property type="molecule type" value="Genomic_DNA"/>
</dbReference>
<dbReference type="InterPro" id="IPR001480">
    <property type="entry name" value="Bulb-type_lectin_dom"/>
</dbReference>
<dbReference type="SUPFAM" id="SSF51110">
    <property type="entry name" value="alpha-D-mannose-specific plant lectins"/>
    <property type="match status" value="1"/>
</dbReference>
<evidence type="ECO:0000256" key="1">
    <source>
        <dbReference type="ARBA" id="ARBA00022729"/>
    </source>
</evidence>
<dbReference type="PANTHER" id="PTHR32444:SF128">
    <property type="entry name" value="CURCULIN-LIKE (MANNOSE-BINDING) LECTIN FAMILY PROTEIN"/>
    <property type="match status" value="1"/>
</dbReference>
<evidence type="ECO:0008006" key="9">
    <source>
        <dbReference type="Google" id="ProtNLM"/>
    </source>
</evidence>
<dbReference type="STRING" id="180498.A0A067JII4"/>
<gene>
    <name evidence="7" type="ORF">JCGZ_23579</name>
</gene>
<dbReference type="PANTHER" id="PTHR32444">
    <property type="entry name" value="BULB-TYPE LECTIN DOMAIN-CONTAINING PROTEIN"/>
    <property type="match status" value="1"/>
</dbReference>
<organism evidence="7 8">
    <name type="scientific">Jatropha curcas</name>
    <name type="common">Barbados nut</name>
    <dbReference type="NCBI Taxonomy" id="180498"/>
    <lineage>
        <taxon>Eukaryota</taxon>
        <taxon>Viridiplantae</taxon>
        <taxon>Streptophyta</taxon>
        <taxon>Embryophyta</taxon>
        <taxon>Tracheophyta</taxon>
        <taxon>Spermatophyta</taxon>
        <taxon>Magnoliopsida</taxon>
        <taxon>eudicotyledons</taxon>
        <taxon>Gunneridae</taxon>
        <taxon>Pentapetalae</taxon>
        <taxon>rosids</taxon>
        <taxon>fabids</taxon>
        <taxon>Malpighiales</taxon>
        <taxon>Euphorbiaceae</taxon>
        <taxon>Crotonoideae</taxon>
        <taxon>Jatropheae</taxon>
        <taxon>Jatropha</taxon>
    </lineage>
</organism>
<reference evidence="7 8" key="1">
    <citation type="journal article" date="2014" name="PLoS ONE">
        <title>Global Analysis of Gene Expression Profiles in Physic Nut (Jatropha curcas L.) Seedlings Exposed to Salt Stress.</title>
        <authorList>
            <person name="Zhang L."/>
            <person name="Zhang C."/>
            <person name="Wu P."/>
            <person name="Chen Y."/>
            <person name="Li M."/>
            <person name="Jiang H."/>
            <person name="Wu G."/>
        </authorList>
    </citation>
    <scope>NUCLEOTIDE SEQUENCE [LARGE SCALE GENOMIC DNA]</scope>
    <source>
        <strain evidence="8">cv. GZQX0401</strain>
        <tissue evidence="7">Young leaves</tissue>
    </source>
</reference>
<accession>A0A067JII4</accession>
<evidence type="ECO:0000259" key="6">
    <source>
        <dbReference type="Pfam" id="PF08276"/>
    </source>
</evidence>
<dbReference type="Proteomes" id="UP000027138">
    <property type="component" value="Unassembled WGS sequence"/>
</dbReference>
<evidence type="ECO:0000313" key="8">
    <source>
        <dbReference type="Proteomes" id="UP000027138"/>
    </source>
</evidence>
<evidence type="ECO:0000256" key="2">
    <source>
        <dbReference type="ARBA" id="ARBA00023157"/>
    </source>
</evidence>
<sequence length="281" mass="32006">MAEKNISGGNFTVTLLDSGNLVVRQVNSDGFTGSVIWQSFDYPHNIFLPGMKLGMNLKTGKNWTLTSWLSEKNPSPGAFRLGLDPNGANQLIIWRRDSRYWSSGVWVNGSFELAPQLTKRNDIYDFRFFENEDEKYFSYSVKNKSVLSRWSFDTIGEIEVFTLDKRGDYSTWIFESVGPCQNGFNSSAVCLTEKPNKCRNDLDVFVPKRAYVENDERFFYYDSDLSLGVSDCHAKCWGNCTCIAYQSSSRDGTGCQYWSKGSKFTPDDNADFVYLLSHQGK</sequence>
<dbReference type="InterPro" id="IPR003609">
    <property type="entry name" value="Pan_app"/>
</dbReference>
<dbReference type="InterPro" id="IPR000858">
    <property type="entry name" value="S_locus_glycoprot_dom"/>
</dbReference>
<feature type="domain" description="S-locus glycoprotein" evidence="4">
    <location>
        <begin position="101"/>
        <end position="199"/>
    </location>
</feature>
<dbReference type="Pfam" id="PF01453">
    <property type="entry name" value="B_lectin"/>
    <property type="match status" value="1"/>
</dbReference>
<dbReference type="Pfam" id="PF00954">
    <property type="entry name" value="S_locus_glycop"/>
    <property type="match status" value="1"/>
</dbReference>
<dbReference type="Pfam" id="PF08276">
    <property type="entry name" value="PAN_2"/>
    <property type="match status" value="1"/>
</dbReference>
<keyword evidence="8" id="KW-1185">Reference proteome</keyword>
<dbReference type="InterPro" id="IPR036426">
    <property type="entry name" value="Bulb-type_lectin_dom_sf"/>
</dbReference>
<keyword evidence="3" id="KW-0325">Glycoprotein</keyword>
<protein>
    <recommendedName>
        <fullName evidence="9">Bulb-type lectin domain-containing protein</fullName>
    </recommendedName>
</protein>
<name>A0A067JII4_JATCU</name>
<feature type="domain" description="Apple" evidence="6">
    <location>
        <begin position="222"/>
        <end position="260"/>
    </location>
</feature>
<dbReference type="AlphaFoldDB" id="A0A067JII4"/>
<evidence type="ECO:0000259" key="4">
    <source>
        <dbReference type="Pfam" id="PF00954"/>
    </source>
</evidence>
<keyword evidence="1" id="KW-0732">Signal</keyword>
<evidence type="ECO:0000313" key="7">
    <source>
        <dbReference type="EMBL" id="KDP23746.1"/>
    </source>
</evidence>
<dbReference type="GO" id="GO:0048544">
    <property type="term" value="P:recognition of pollen"/>
    <property type="evidence" value="ECO:0007669"/>
    <property type="project" value="InterPro"/>
</dbReference>
<feature type="domain" description="Bulb-type lectin" evidence="5">
    <location>
        <begin position="7"/>
        <end position="68"/>
    </location>
</feature>
<proteinExistence type="predicted"/>